<proteinExistence type="predicted"/>
<evidence type="ECO:0000256" key="2">
    <source>
        <dbReference type="ARBA" id="ARBA00023136"/>
    </source>
</evidence>
<keyword evidence="2" id="KW-0472">Membrane</keyword>
<organism evidence="5 6">
    <name type="scientific">Flammeovirga pacifica</name>
    <dbReference type="NCBI Taxonomy" id="915059"/>
    <lineage>
        <taxon>Bacteria</taxon>
        <taxon>Pseudomonadati</taxon>
        <taxon>Bacteroidota</taxon>
        <taxon>Cytophagia</taxon>
        <taxon>Cytophagales</taxon>
        <taxon>Flammeovirgaceae</taxon>
        <taxon>Flammeovirga</taxon>
    </lineage>
</organism>
<dbReference type="GO" id="GO:0019867">
    <property type="term" value="C:outer membrane"/>
    <property type="evidence" value="ECO:0007669"/>
    <property type="project" value="InterPro"/>
</dbReference>
<evidence type="ECO:0000259" key="4">
    <source>
        <dbReference type="Pfam" id="PF01103"/>
    </source>
</evidence>
<sequence>MSLHQIRKTLFLVVLLTISVQFTYAQNTNVQQDSTTQETEKNEKPEKIRKNLRFSILGGPGYTPDYGFLIGVSMLFTFKIDTVDPNLNRSVVPISLAWLSSGGFNVIAKPQLFFKNDKIRYFGQLQYRNNYDNYYGVGFNTNQNTVRSDTTTQFFQNSIVNFGSVLFRLGDSDFFLGPSFEVTYRNLSEISPVMAIDPTYIEQGGKPDGTDFFNIGLGFEVSYDTRDIPANAWEGIYFDLTARYYDTWLGSDTQWGFMSAEYRQYKLLPFLGKRRVLAWTAKVRSSYGDVPFTDMSLIGSPFDLRGYYLGQYRDKTSAFTMAEYRHMFNSKSKLVSKLGFAAWGGVGMVGPDLWNPGGILPNFGAGLRVEVQPRMNFRVDFGRDPLAGQNLVYFNMTEAF</sequence>
<feature type="domain" description="Bacterial surface antigen (D15)" evidence="4">
    <location>
        <begin position="124"/>
        <end position="383"/>
    </location>
</feature>
<dbReference type="EMBL" id="JRYR02000001">
    <property type="protein sequence ID" value="OHX64988.1"/>
    <property type="molecule type" value="Genomic_DNA"/>
</dbReference>
<dbReference type="InterPro" id="IPR000184">
    <property type="entry name" value="Bac_surfAg_D15"/>
</dbReference>
<evidence type="ECO:0000256" key="3">
    <source>
        <dbReference type="SAM" id="SignalP"/>
    </source>
</evidence>
<accession>A0A1S1YVC8</accession>
<evidence type="ECO:0000313" key="6">
    <source>
        <dbReference type="Proteomes" id="UP000179797"/>
    </source>
</evidence>
<feature type="signal peptide" evidence="3">
    <location>
        <begin position="1"/>
        <end position="25"/>
    </location>
</feature>
<dbReference type="RefSeq" id="WP_044224417.1">
    <property type="nucleotide sequence ID" value="NZ_JRYR02000001.1"/>
</dbReference>
<feature type="chain" id="PRO_5010171177" description="Bacterial surface antigen (D15) domain-containing protein" evidence="3">
    <location>
        <begin position="26"/>
        <end position="400"/>
    </location>
</feature>
<reference evidence="5 6" key="1">
    <citation type="journal article" date="2012" name="Int. J. Syst. Evol. Microbiol.">
        <title>Flammeovirga pacifica sp. nov., isolated from deep-sea sediment.</title>
        <authorList>
            <person name="Xu H."/>
            <person name="Fu Y."/>
            <person name="Yang N."/>
            <person name="Ding Z."/>
            <person name="Lai Q."/>
            <person name="Zeng R."/>
        </authorList>
    </citation>
    <scope>NUCLEOTIDE SEQUENCE [LARGE SCALE GENOMIC DNA]</scope>
    <source>
        <strain evidence="6">DSM 24597 / LMG 26175 / WPAGA1</strain>
    </source>
</reference>
<name>A0A1S1YVC8_FLAPC</name>
<dbReference type="OrthoDB" id="9771071at2"/>
<dbReference type="STRING" id="915059.NH26_00800"/>
<dbReference type="Proteomes" id="UP000179797">
    <property type="component" value="Unassembled WGS sequence"/>
</dbReference>
<dbReference type="AlphaFoldDB" id="A0A1S1YVC8"/>
<evidence type="ECO:0000256" key="1">
    <source>
        <dbReference type="ARBA" id="ARBA00004370"/>
    </source>
</evidence>
<gene>
    <name evidence="5" type="ORF">NH26_00800</name>
</gene>
<comment type="caution">
    <text evidence="5">The sequence shown here is derived from an EMBL/GenBank/DDBJ whole genome shotgun (WGS) entry which is preliminary data.</text>
</comment>
<keyword evidence="3" id="KW-0732">Signal</keyword>
<dbReference type="Pfam" id="PF01103">
    <property type="entry name" value="Omp85"/>
    <property type="match status" value="1"/>
</dbReference>
<evidence type="ECO:0000313" key="5">
    <source>
        <dbReference type="EMBL" id="OHX64988.1"/>
    </source>
</evidence>
<keyword evidence="6" id="KW-1185">Reference proteome</keyword>
<dbReference type="Gene3D" id="2.40.160.50">
    <property type="entry name" value="membrane protein fhac: a member of the omp85/tpsb transporter family"/>
    <property type="match status" value="1"/>
</dbReference>
<protein>
    <recommendedName>
        <fullName evidence="4">Bacterial surface antigen (D15) domain-containing protein</fullName>
    </recommendedName>
</protein>
<comment type="subcellular location">
    <subcellularLocation>
        <location evidence="1">Membrane</location>
    </subcellularLocation>
</comment>